<accession>A0A2Y9BFF1</accession>
<keyword evidence="2" id="KW-1185">Reference proteome</keyword>
<proteinExistence type="predicted"/>
<evidence type="ECO:0000313" key="2">
    <source>
        <dbReference type="Proteomes" id="UP000245845"/>
    </source>
</evidence>
<protein>
    <submittedName>
        <fullName evidence="1">Uncharacterized protein</fullName>
    </submittedName>
</protein>
<dbReference type="EMBL" id="QGDL01000005">
    <property type="protein sequence ID" value="PWJ29849.1"/>
    <property type="molecule type" value="Genomic_DNA"/>
</dbReference>
<dbReference type="Proteomes" id="UP000245845">
    <property type="component" value="Unassembled WGS sequence"/>
</dbReference>
<organism evidence="1 2">
    <name type="scientific">Faecalicatena orotica</name>
    <dbReference type="NCBI Taxonomy" id="1544"/>
    <lineage>
        <taxon>Bacteria</taxon>
        <taxon>Bacillati</taxon>
        <taxon>Bacillota</taxon>
        <taxon>Clostridia</taxon>
        <taxon>Lachnospirales</taxon>
        <taxon>Lachnospiraceae</taxon>
        <taxon>Faecalicatena</taxon>
    </lineage>
</organism>
<sequence>MKQYDYGDSDFEFDFLGFVTEGLHCEVCPYGAAGEGK</sequence>
<name>A0A2Y9BFF1_9FIRM</name>
<reference evidence="1 2" key="1">
    <citation type="submission" date="2018-05" db="EMBL/GenBank/DDBJ databases">
        <title>The Hungate 1000. A catalogue of reference genomes from the rumen microbiome.</title>
        <authorList>
            <person name="Kelly W."/>
        </authorList>
    </citation>
    <scope>NUCLEOTIDE SEQUENCE [LARGE SCALE GENOMIC DNA]</scope>
    <source>
        <strain evidence="1 2">NLAE-zl-C242</strain>
    </source>
</reference>
<gene>
    <name evidence="1" type="ORF">A8806_105151</name>
</gene>
<dbReference type="AlphaFoldDB" id="A0A2Y9BFF1"/>
<comment type="caution">
    <text evidence="1">The sequence shown here is derived from an EMBL/GenBank/DDBJ whole genome shotgun (WGS) entry which is preliminary data.</text>
</comment>
<evidence type="ECO:0000313" key="1">
    <source>
        <dbReference type="EMBL" id="PWJ29849.1"/>
    </source>
</evidence>